<dbReference type="InterPro" id="IPR002586">
    <property type="entry name" value="CobQ/CobB/MinD/ParA_Nub-bd_dom"/>
</dbReference>
<name>A0A1X0A2M5_MYCAN</name>
<evidence type="ECO:0000259" key="2">
    <source>
        <dbReference type="Pfam" id="PF01656"/>
    </source>
</evidence>
<feature type="domain" description="CobQ/CobB/MinD/ParA nucleotide binding" evidence="2">
    <location>
        <begin position="110"/>
        <end position="317"/>
    </location>
</feature>
<evidence type="ECO:0000313" key="4">
    <source>
        <dbReference type="Proteomes" id="UP000192284"/>
    </source>
</evidence>
<protein>
    <recommendedName>
        <fullName evidence="2">CobQ/CobB/MinD/ParA nucleotide binding domain-containing protein</fullName>
    </recommendedName>
</protein>
<dbReference type="EMBL" id="MVHE01000005">
    <property type="protein sequence ID" value="ORA24300.1"/>
    <property type="molecule type" value="Genomic_DNA"/>
</dbReference>
<dbReference type="GO" id="GO:0009898">
    <property type="term" value="C:cytoplasmic side of plasma membrane"/>
    <property type="evidence" value="ECO:0007669"/>
    <property type="project" value="TreeGrafter"/>
</dbReference>
<dbReference type="GO" id="GO:0005524">
    <property type="term" value="F:ATP binding"/>
    <property type="evidence" value="ECO:0007669"/>
    <property type="project" value="TreeGrafter"/>
</dbReference>
<dbReference type="GO" id="GO:0051782">
    <property type="term" value="P:negative regulation of cell division"/>
    <property type="evidence" value="ECO:0007669"/>
    <property type="project" value="TreeGrafter"/>
</dbReference>
<organism evidence="3 4">
    <name type="scientific">Mycobacterium angelicum</name>
    <dbReference type="NCBI Taxonomy" id="470074"/>
    <lineage>
        <taxon>Bacteria</taxon>
        <taxon>Bacillati</taxon>
        <taxon>Actinomycetota</taxon>
        <taxon>Actinomycetes</taxon>
        <taxon>Mycobacteriales</taxon>
        <taxon>Mycobacteriaceae</taxon>
        <taxon>Mycobacterium</taxon>
    </lineage>
</organism>
<dbReference type="PANTHER" id="PTHR43384">
    <property type="entry name" value="SEPTUM SITE-DETERMINING PROTEIN MIND HOMOLOG, CHLOROPLASTIC-RELATED"/>
    <property type="match status" value="1"/>
</dbReference>
<gene>
    <name evidence="3" type="ORF">BST12_05880</name>
</gene>
<dbReference type="PANTHER" id="PTHR43384:SF14">
    <property type="entry name" value="ESX-1 SECRETION-ASSOCIATED PROTEIN ESPI"/>
    <property type="match status" value="1"/>
</dbReference>
<accession>A0A1X0A2M5</accession>
<dbReference type="RefSeq" id="WP_245850091.1">
    <property type="nucleotide sequence ID" value="NZ_JACKTS010000031.1"/>
</dbReference>
<proteinExistence type="predicted"/>
<dbReference type="GO" id="GO:0016887">
    <property type="term" value="F:ATP hydrolysis activity"/>
    <property type="evidence" value="ECO:0007669"/>
    <property type="project" value="TreeGrafter"/>
</dbReference>
<sequence>MRQQVDVATVPRRVQQLSNPAYQRQAMATGGPATAPFRRVPTPASTGPEKVASGAAPDFDASPAWRSGRFDWRRLLERIRQIRSRPSRDELYLNWLRDRASRPVGNAYPIAVLNLKGGVGKTTVVEALGSTLADVRNGGVIAIDLDTGDLAERHGRRRQINMAETLADGSVPPYLDERAHAYRNGSGLDVLGLPKYSPSEWRREHDDFVSGLSKLGKSYSVLLVDCLKSVNSGVMRAVLVESRALVIVSGASVDALRKTRTTLNLLRDNGYQRLLESAVLVVNRTDRSRPRAAANTELAQLSGRVGAVFILPFDRHVREGAEIVLERLNRKSRRRYLELAAVLVDLAASSAVERNAVAEIGAYPRSG</sequence>
<dbReference type="InterPro" id="IPR050625">
    <property type="entry name" value="ParA/MinD_ATPase"/>
</dbReference>
<feature type="region of interest" description="Disordered" evidence="1">
    <location>
        <begin position="19"/>
        <end position="59"/>
    </location>
</feature>
<reference evidence="3 4" key="1">
    <citation type="submission" date="2017-02" db="EMBL/GenBank/DDBJ databases">
        <title>The new phylogeny of genus Mycobacterium.</title>
        <authorList>
            <person name="Tortoli E."/>
            <person name="Trovato A."/>
            <person name="Cirillo D.M."/>
        </authorList>
    </citation>
    <scope>NUCLEOTIDE SEQUENCE [LARGE SCALE GENOMIC DNA]</scope>
    <source>
        <strain evidence="3 4">DSM 45057</strain>
    </source>
</reference>
<dbReference type="Pfam" id="PF01656">
    <property type="entry name" value="CbiA"/>
    <property type="match status" value="1"/>
</dbReference>
<dbReference type="Proteomes" id="UP000192284">
    <property type="component" value="Unassembled WGS sequence"/>
</dbReference>
<keyword evidence="4" id="KW-1185">Reference proteome</keyword>
<evidence type="ECO:0000256" key="1">
    <source>
        <dbReference type="SAM" id="MobiDB-lite"/>
    </source>
</evidence>
<comment type="caution">
    <text evidence="3">The sequence shown here is derived from an EMBL/GenBank/DDBJ whole genome shotgun (WGS) entry which is preliminary data.</text>
</comment>
<dbReference type="GO" id="GO:0005829">
    <property type="term" value="C:cytosol"/>
    <property type="evidence" value="ECO:0007669"/>
    <property type="project" value="TreeGrafter"/>
</dbReference>
<dbReference type="InterPro" id="IPR027417">
    <property type="entry name" value="P-loop_NTPase"/>
</dbReference>
<dbReference type="AlphaFoldDB" id="A0A1X0A2M5"/>
<dbReference type="SUPFAM" id="SSF52540">
    <property type="entry name" value="P-loop containing nucleoside triphosphate hydrolases"/>
    <property type="match status" value="1"/>
</dbReference>
<dbReference type="Gene3D" id="3.40.50.300">
    <property type="entry name" value="P-loop containing nucleotide triphosphate hydrolases"/>
    <property type="match status" value="1"/>
</dbReference>
<evidence type="ECO:0000313" key="3">
    <source>
        <dbReference type="EMBL" id="ORA24300.1"/>
    </source>
</evidence>